<evidence type="ECO:0000313" key="1">
    <source>
        <dbReference type="EMBL" id="RBP41314.1"/>
    </source>
</evidence>
<accession>A0A366HFH6</accession>
<comment type="caution">
    <text evidence="1">The sequence shown here is derived from an EMBL/GenBank/DDBJ whole genome shotgun (WGS) entry which is preliminary data.</text>
</comment>
<evidence type="ECO:0000313" key="2">
    <source>
        <dbReference type="Proteomes" id="UP000253426"/>
    </source>
</evidence>
<dbReference type="EMBL" id="QNRR01000007">
    <property type="protein sequence ID" value="RBP41314.1"/>
    <property type="molecule type" value="Genomic_DNA"/>
</dbReference>
<proteinExistence type="predicted"/>
<protein>
    <submittedName>
        <fullName evidence="1">Uncharacterized protein</fullName>
    </submittedName>
</protein>
<organism evidence="1 2">
    <name type="scientific">Roseimicrobium gellanilyticum</name>
    <dbReference type="NCBI Taxonomy" id="748857"/>
    <lineage>
        <taxon>Bacteria</taxon>
        <taxon>Pseudomonadati</taxon>
        <taxon>Verrucomicrobiota</taxon>
        <taxon>Verrucomicrobiia</taxon>
        <taxon>Verrucomicrobiales</taxon>
        <taxon>Verrucomicrobiaceae</taxon>
        <taxon>Roseimicrobium</taxon>
    </lineage>
</organism>
<reference evidence="1 2" key="1">
    <citation type="submission" date="2018-06" db="EMBL/GenBank/DDBJ databases">
        <title>Genomic Encyclopedia of Type Strains, Phase IV (KMG-IV): sequencing the most valuable type-strain genomes for metagenomic binning, comparative biology and taxonomic classification.</title>
        <authorList>
            <person name="Goeker M."/>
        </authorList>
    </citation>
    <scope>NUCLEOTIDE SEQUENCE [LARGE SCALE GENOMIC DNA]</scope>
    <source>
        <strain evidence="1 2">DSM 25532</strain>
    </source>
</reference>
<dbReference type="Proteomes" id="UP000253426">
    <property type="component" value="Unassembled WGS sequence"/>
</dbReference>
<sequence length="168" mass="19013">MKRGFLVLLAIAVMALVGYLLLPWVSHHPVEFRAVEVAPELSGRRMLRYEVKNTSWFTVILFSGILDRPDAADHDAAWDPPFMQAGDLKPGEVFEGQYFLERDRPFPGGKAHVYYFWSFPLREKTSSAASGLIGYVPGALQWRIEKLREPRQTSINDVELPAEFGAGF</sequence>
<dbReference type="RefSeq" id="WP_113959954.1">
    <property type="nucleotide sequence ID" value="NZ_QNRR01000007.1"/>
</dbReference>
<keyword evidence="2" id="KW-1185">Reference proteome</keyword>
<gene>
    <name evidence="1" type="ORF">DES53_107145</name>
</gene>
<name>A0A366HFH6_9BACT</name>
<dbReference type="AlphaFoldDB" id="A0A366HFH6"/>